<comment type="caution">
    <text evidence="3">The sequence shown here is derived from an EMBL/GenBank/DDBJ whole genome shotgun (WGS) entry which is preliminary data.</text>
</comment>
<feature type="transmembrane region" description="Helical" evidence="1">
    <location>
        <begin position="111"/>
        <end position="128"/>
    </location>
</feature>
<feature type="transmembrane region" description="Helical" evidence="1">
    <location>
        <begin position="6"/>
        <end position="28"/>
    </location>
</feature>
<name>A0A7Z7CYN6_9MICO</name>
<dbReference type="EMBL" id="FOQZ01000001">
    <property type="protein sequence ID" value="SFI35683.1"/>
    <property type="molecule type" value="Genomic_DNA"/>
</dbReference>
<dbReference type="RefSeq" id="WP_028495848.1">
    <property type="nucleotide sequence ID" value="NZ_FOQZ01000001.1"/>
</dbReference>
<evidence type="ECO:0000259" key="2">
    <source>
        <dbReference type="Pfam" id="PF13548"/>
    </source>
</evidence>
<dbReference type="Proteomes" id="UP000198702">
    <property type="component" value="Unassembled WGS sequence"/>
</dbReference>
<feature type="transmembrane region" description="Helical" evidence="1">
    <location>
        <begin position="40"/>
        <end position="63"/>
    </location>
</feature>
<feature type="domain" description="DUF4126" evidence="2">
    <location>
        <begin position="5"/>
        <end position="187"/>
    </location>
</feature>
<organism evidence="3 4">
    <name type="scientific">Microbacterium saccharophilum</name>
    <dbReference type="NCBI Taxonomy" id="1213358"/>
    <lineage>
        <taxon>Bacteria</taxon>
        <taxon>Bacillati</taxon>
        <taxon>Actinomycetota</taxon>
        <taxon>Actinomycetes</taxon>
        <taxon>Micrococcales</taxon>
        <taxon>Microbacteriaceae</taxon>
        <taxon>Microbacterium</taxon>
    </lineage>
</organism>
<keyword evidence="1" id="KW-1133">Transmembrane helix</keyword>
<evidence type="ECO:0000256" key="1">
    <source>
        <dbReference type="SAM" id="Phobius"/>
    </source>
</evidence>
<keyword evidence="1" id="KW-0812">Transmembrane</keyword>
<feature type="transmembrane region" description="Helical" evidence="1">
    <location>
        <begin position="157"/>
        <end position="185"/>
    </location>
</feature>
<protein>
    <recommendedName>
        <fullName evidence="2">DUF4126 domain-containing protein</fullName>
    </recommendedName>
</protein>
<sequence length="200" mass="20458">MLEFLVGSGLAAAAGLNAWMPLFLLGIVDRFVTGVDLPAGWSWLSSDVALWITGVLLVVEIVADKIPAVDSVNDVLQTAIRPAAGGIVFGAGSSAETLRIEDPATLFAGNGWIPIAVGIAIALGVHLVKATVRPVANAATLGLAAPAVSTAEDVSSLALAAAAIFAPVIAGILLIALVVGAVLLLRRRRRQRDRDDAPST</sequence>
<evidence type="ECO:0000313" key="3">
    <source>
        <dbReference type="EMBL" id="SFI35683.1"/>
    </source>
</evidence>
<gene>
    <name evidence="3" type="ORF">SAMN04487751_1356</name>
</gene>
<dbReference type="InterPro" id="IPR025196">
    <property type="entry name" value="DUF4126"/>
</dbReference>
<dbReference type="AlphaFoldDB" id="A0A7Z7CYN6"/>
<reference evidence="3 4" key="1">
    <citation type="submission" date="2016-10" db="EMBL/GenBank/DDBJ databases">
        <authorList>
            <person name="Varghese N."/>
            <person name="Submissions S."/>
        </authorList>
    </citation>
    <scope>NUCLEOTIDE SEQUENCE [LARGE SCALE GENOMIC DNA]</scope>
    <source>
        <strain evidence="3 4">UNC380MFSha3.1</strain>
    </source>
</reference>
<proteinExistence type="predicted"/>
<accession>A0A7Z7CYN6</accession>
<evidence type="ECO:0000313" key="4">
    <source>
        <dbReference type="Proteomes" id="UP000198702"/>
    </source>
</evidence>
<keyword evidence="1" id="KW-0472">Membrane</keyword>
<dbReference type="Pfam" id="PF13548">
    <property type="entry name" value="DUF4126"/>
    <property type="match status" value="1"/>
</dbReference>